<comment type="similarity">
    <text evidence="1">Belongs to the disease resistance NB-LRR family.</text>
</comment>
<feature type="domain" description="NB-ARC" evidence="6">
    <location>
        <begin position="208"/>
        <end position="371"/>
    </location>
</feature>
<dbReference type="Pfam" id="PF00931">
    <property type="entry name" value="NB-ARC"/>
    <property type="match status" value="1"/>
</dbReference>
<dbReference type="InterPro" id="IPR044974">
    <property type="entry name" value="Disease_R_plants"/>
</dbReference>
<evidence type="ECO:0000256" key="2">
    <source>
        <dbReference type="ARBA" id="ARBA00022614"/>
    </source>
</evidence>
<dbReference type="InterPro" id="IPR027417">
    <property type="entry name" value="P-loop_NTPase"/>
</dbReference>
<name>A0AAF0WU76_DAUCS</name>
<dbReference type="GO" id="GO:0098542">
    <property type="term" value="P:defense response to other organism"/>
    <property type="evidence" value="ECO:0007669"/>
    <property type="project" value="TreeGrafter"/>
</dbReference>
<evidence type="ECO:0000259" key="8">
    <source>
        <dbReference type="Pfam" id="PF23598"/>
    </source>
</evidence>
<keyword evidence="10" id="KW-1185">Reference proteome</keyword>
<protein>
    <recommendedName>
        <fullName evidence="11">NB-ARC domain-containing protein</fullName>
    </recommendedName>
</protein>
<keyword evidence="2" id="KW-0433">Leucine-rich repeat</keyword>
<dbReference type="Gene3D" id="1.10.8.430">
    <property type="entry name" value="Helical domain of apoptotic protease-activating factors"/>
    <property type="match status" value="1"/>
</dbReference>
<dbReference type="Proteomes" id="UP000077755">
    <property type="component" value="Chromosome 3"/>
</dbReference>
<evidence type="ECO:0000256" key="5">
    <source>
        <dbReference type="ARBA" id="ARBA00022821"/>
    </source>
</evidence>
<evidence type="ECO:0000313" key="9">
    <source>
        <dbReference type="EMBL" id="WOG94578.1"/>
    </source>
</evidence>
<dbReference type="KEGG" id="dcr:108212823"/>
<feature type="domain" description="Disease resistance protein winged helix" evidence="7">
    <location>
        <begin position="481"/>
        <end position="549"/>
    </location>
</feature>
<evidence type="ECO:0000256" key="3">
    <source>
        <dbReference type="ARBA" id="ARBA00022737"/>
    </source>
</evidence>
<accession>A0AAF0WU76</accession>
<organism evidence="9 10">
    <name type="scientific">Daucus carota subsp. sativus</name>
    <name type="common">Carrot</name>
    <dbReference type="NCBI Taxonomy" id="79200"/>
    <lineage>
        <taxon>Eukaryota</taxon>
        <taxon>Viridiplantae</taxon>
        <taxon>Streptophyta</taxon>
        <taxon>Embryophyta</taxon>
        <taxon>Tracheophyta</taxon>
        <taxon>Spermatophyta</taxon>
        <taxon>Magnoliopsida</taxon>
        <taxon>eudicotyledons</taxon>
        <taxon>Gunneridae</taxon>
        <taxon>Pentapetalae</taxon>
        <taxon>asterids</taxon>
        <taxon>campanulids</taxon>
        <taxon>Apiales</taxon>
        <taxon>Apiaceae</taxon>
        <taxon>Apioideae</taxon>
        <taxon>Scandiceae</taxon>
        <taxon>Daucinae</taxon>
        <taxon>Daucus</taxon>
        <taxon>Daucus sect. Daucus</taxon>
    </lineage>
</organism>
<evidence type="ECO:0000313" key="10">
    <source>
        <dbReference type="Proteomes" id="UP000077755"/>
    </source>
</evidence>
<keyword evidence="5" id="KW-0611">Plant defense</keyword>
<dbReference type="InterPro" id="IPR055414">
    <property type="entry name" value="LRR_R13L4/SHOC2-like"/>
</dbReference>
<gene>
    <name evidence="9" type="ORF">DCAR_0313874</name>
</gene>
<dbReference type="Pfam" id="PF23559">
    <property type="entry name" value="WHD_DRP"/>
    <property type="match status" value="1"/>
</dbReference>
<keyword evidence="3" id="KW-0677">Repeat</keyword>
<dbReference type="Pfam" id="PF23598">
    <property type="entry name" value="LRR_14"/>
    <property type="match status" value="1"/>
</dbReference>
<reference evidence="9" key="2">
    <citation type="submission" date="2022-03" db="EMBL/GenBank/DDBJ databases">
        <title>Draft title - Genomic analysis of global carrot germplasm unveils the trajectory of domestication and the origin of high carotenoid orange carrot.</title>
        <authorList>
            <person name="Iorizzo M."/>
            <person name="Ellison S."/>
            <person name="Senalik D."/>
            <person name="Macko-Podgorni A."/>
            <person name="Grzebelus D."/>
            <person name="Bostan H."/>
            <person name="Rolling W."/>
            <person name="Curaba J."/>
            <person name="Simon P."/>
        </authorList>
    </citation>
    <scope>NUCLEOTIDE SEQUENCE</scope>
    <source>
        <tissue evidence="9">Leaf</tissue>
    </source>
</reference>
<dbReference type="GO" id="GO:0043531">
    <property type="term" value="F:ADP binding"/>
    <property type="evidence" value="ECO:0007669"/>
    <property type="project" value="InterPro"/>
</dbReference>
<dbReference type="InterPro" id="IPR036388">
    <property type="entry name" value="WH-like_DNA-bd_sf"/>
</dbReference>
<dbReference type="PRINTS" id="PR00364">
    <property type="entry name" value="DISEASERSIST"/>
</dbReference>
<proteinExistence type="inferred from homology"/>
<evidence type="ECO:0000256" key="4">
    <source>
        <dbReference type="ARBA" id="ARBA00022741"/>
    </source>
</evidence>
<evidence type="ECO:0000259" key="6">
    <source>
        <dbReference type="Pfam" id="PF00931"/>
    </source>
</evidence>
<dbReference type="InterPro" id="IPR032675">
    <property type="entry name" value="LRR_dom_sf"/>
</dbReference>
<dbReference type="AlphaFoldDB" id="A0AAF0WU76"/>
<dbReference type="InterPro" id="IPR042197">
    <property type="entry name" value="Apaf_helical"/>
</dbReference>
<evidence type="ECO:0000259" key="7">
    <source>
        <dbReference type="Pfam" id="PF23559"/>
    </source>
</evidence>
<dbReference type="PANTHER" id="PTHR23155:SF955">
    <property type="entry name" value="AAA+ ATPASE DOMAIN-CONTAINING PROTEIN"/>
    <property type="match status" value="1"/>
</dbReference>
<dbReference type="SUPFAM" id="SSF52058">
    <property type="entry name" value="L domain-like"/>
    <property type="match status" value="1"/>
</dbReference>
<evidence type="ECO:0000256" key="1">
    <source>
        <dbReference type="ARBA" id="ARBA00008894"/>
    </source>
</evidence>
<evidence type="ECO:0008006" key="11">
    <source>
        <dbReference type="Google" id="ProtNLM"/>
    </source>
</evidence>
<sequence>MAVAFSFLNSCTDESGDQEVGTSVFRERITINFQLLEVRRELLRAEQSLKLCLKNTDIQFLESVVGPGLDSQLQWIILKLRITSSMLEAAIEKTNSGSASEVETRKLESLCNSLLEIIRLIDEDITGNLISEEIVEYSSPTEVRAYARRFSGKISSVEAQINGLHDWTTTLGLTSAGCGQTMCLADNRFIVEAGTGHEKKDADTVGLEEDVQVITNKLISGETAPALVAITGGKGIGKTTLARKIYHNPEVAHHFPCRAWVTLPLDFEPNSFLFSIAKQVLIGFAENDSIKKIKYKLSRLWCFQRYLIVLDDAHAIEEATKALQELCSNQSNGSKLLITTTKRDLVKASPCCYIHERRVLGDEEAWELFTARLLFKVNQEVEQLAREVTKKCSGRPSSVLKLADFMSSKASTQEQWFVKLSQMNEPHASHYLSLSSSSDLMSSSNRQCLNVPHASHYLSLASSFDLMSSSNKQCLLYFILFPHNEIPARRLIVLWVAEGLVDQPPQSAETPESAGEKILNELVQNCMIQVAKWKSNGKVKTCRLDYSLMDTLLLEAGKASFLKSNLQVTASKSSSKKGPILRVADHLDNNSSIFSHIHENDSIGSSSFKQQYKKLISFISFDSREGPVPGQDIGNFINRGTNLNCFQMICVVDLEGTFRPKLPDSIKKLSQLRYLGLRRTYTELLPASIGKLLNLQTLDLKHTCLRSLPGSIWKLQQLRHLYLSESYRSRIMAPGSSSSLLDIQTLWGAFVDEETQIEDGLNRLTNLRKLGLVYRLPVKEQGILADWISKLHHLESLRLRSIDDMNNPSLLYLTTISGLGKLSSLYLLGTLANPFVLETFPESLTEITLSLSGIFFDPMRVLEKLPNLRILNLYAGSYTKKTMVCSSGGFPLLRVLNLWKLEELEEWIVKDGSLVILRHLEIRSCLKLKMIPEGLKHLEHCRELKLTNMPDNFKARITKDEGVDWQNVAHIASVIIRN</sequence>
<dbReference type="Gene3D" id="1.10.10.10">
    <property type="entry name" value="Winged helix-like DNA-binding domain superfamily/Winged helix DNA-binding domain"/>
    <property type="match status" value="1"/>
</dbReference>
<dbReference type="InterPro" id="IPR002182">
    <property type="entry name" value="NB-ARC"/>
</dbReference>
<dbReference type="SUPFAM" id="SSF52540">
    <property type="entry name" value="P-loop containing nucleoside triphosphate hydrolases"/>
    <property type="match status" value="1"/>
</dbReference>
<feature type="domain" description="Disease resistance R13L4/SHOC-2-like LRR" evidence="8">
    <location>
        <begin position="641"/>
        <end position="938"/>
    </location>
</feature>
<dbReference type="EMBL" id="CP093345">
    <property type="protein sequence ID" value="WOG94578.1"/>
    <property type="molecule type" value="Genomic_DNA"/>
</dbReference>
<keyword evidence="4" id="KW-0547">Nucleotide-binding</keyword>
<reference evidence="9" key="1">
    <citation type="journal article" date="2016" name="Nat. Genet.">
        <title>A high-quality carrot genome assembly provides new insights into carotenoid accumulation and asterid genome evolution.</title>
        <authorList>
            <person name="Iorizzo M."/>
            <person name="Ellison S."/>
            <person name="Senalik D."/>
            <person name="Zeng P."/>
            <person name="Satapoomin P."/>
            <person name="Huang J."/>
            <person name="Bowman M."/>
            <person name="Iovene M."/>
            <person name="Sanseverino W."/>
            <person name="Cavagnaro P."/>
            <person name="Yildiz M."/>
            <person name="Macko-Podgorni A."/>
            <person name="Moranska E."/>
            <person name="Grzebelus E."/>
            <person name="Grzebelus D."/>
            <person name="Ashrafi H."/>
            <person name="Zheng Z."/>
            <person name="Cheng S."/>
            <person name="Spooner D."/>
            <person name="Van Deynze A."/>
            <person name="Simon P."/>
        </authorList>
    </citation>
    <scope>NUCLEOTIDE SEQUENCE</scope>
    <source>
        <tissue evidence="9">Leaf</tissue>
    </source>
</reference>
<dbReference type="PANTHER" id="PTHR23155">
    <property type="entry name" value="DISEASE RESISTANCE PROTEIN RP"/>
    <property type="match status" value="1"/>
</dbReference>
<dbReference type="Gene3D" id="3.80.10.10">
    <property type="entry name" value="Ribonuclease Inhibitor"/>
    <property type="match status" value="1"/>
</dbReference>
<dbReference type="InterPro" id="IPR058922">
    <property type="entry name" value="WHD_DRP"/>
</dbReference>
<dbReference type="Gene3D" id="3.40.50.300">
    <property type="entry name" value="P-loop containing nucleotide triphosphate hydrolases"/>
    <property type="match status" value="1"/>
</dbReference>